<dbReference type="Pfam" id="PF04088">
    <property type="entry name" value="Peroxin-13_N"/>
    <property type="match status" value="1"/>
</dbReference>
<keyword evidence="7" id="KW-1185">Reference proteome</keyword>
<reference evidence="6" key="1">
    <citation type="submission" date="2013-05" db="EMBL/GenBank/DDBJ databases">
        <authorList>
            <person name="Yim A.K.Y."/>
            <person name="Chan T.F."/>
            <person name="Ji K.M."/>
            <person name="Liu X.Y."/>
            <person name="Zhou J.W."/>
            <person name="Li R.Q."/>
            <person name="Yang K.Y."/>
            <person name="Li J."/>
            <person name="Li M."/>
            <person name="Law P.T.W."/>
            <person name="Wu Y.L."/>
            <person name="Cai Z.L."/>
            <person name="Qin H."/>
            <person name="Bao Y."/>
            <person name="Leung R.K.K."/>
            <person name="Ng P.K.S."/>
            <person name="Zou J."/>
            <person name="Zhong X.J."/>
            <person name="Ran P.X."/>
            <person name="Zhong N.S."/>
            <person name="Liu Z.G."/>
            <person name="Tsui S.K.W."/>
        </authorList>
    </citation>
    <scope>NUCLEOTIDE SEQUENCE</scope>
    <source>
        <strain evidence="6">Derf</strain>
        <tissue evidence="6">Whole organism</tissue>
    </source>
</reference>
<dbReference type="SUPFAM" id="SSF50044">
    <property type="entry name" value="SH3-domain"/>
    <property type="match status" value="1"/>
</dbReference>
<dbReference type="GO" id="GO:0005777">
    <property type="term" value="C:peroxisome"/>
    <property type="evidence" value="ECO:0007669"/>
    <property type="project" value="InterPro"/>
</dbReference>
<gene>
    <name evidence="6" type="primary">PEX13</name>
    <name evidence="6" type="ORF">DERF_002056</name>
</gene>
<protein>
    <submittedName>
        <fullName evidence="6">Peroxisomal membrane protein PAS20</fullName>
    </submittedName>
</protein>
<keyword evidence="4" id="KW-0472">Membrane</keyword>
<dbReference type="SMART" id="SM00326">
    <property type="entry name" value="SH3"/>
    <property type="match status" value="1"/>
</dbReference>
<evidence type="ECO:0000313" key="7">
    <source>
        <dbReference type="Proteomes" id="UP000790347"/>
    </source>
</evidence>
<reference evidence="6" key="2">
    <citation type="journal article" date="2022" name="Res Sq">
        <title>Comparative Genomics Reveals Insights into the Divergent Evolution of Astigmatic Mites and Household Pest Adaptations.</title>
        <authorList>
            <person name="Xiong Q."/>
            <person name="Wan A.T.-Y."/>
            <person name="Liu X.-Y."/>
            <person name="Fung C.S.-H."/>
            <person name="Xiao X."/>
            <person name="Malainual N."/>
            <person name="Hou J."/>
            <person name="Wang L."/>
            <person name="Wang M."/>
            <person name="Yang K."/>
            <person name="Cui Y."/>
            <person name="Leung E."/>
            <person name="Nong W."/>
            <person name="Shin S.-K."/>
            <person name="Au S."/>
            <person name="Jeong K.Y."/>
            <person name="Chew F.T."/>
            <person name="Hui J."/>
            <person name="Leung T.F."/>
            <person name="Tungtrongchitr A."/>
            <person name="Zhong N."/>
            <person name="Liu Z."/>
            <person name="Tsui S."/>
        </authorList>
    </citation>
    <scope>NUCLEOTIDE SEQUENCE</scope>
    <source>
        <strain evidence="6">Derf</strain>
        <tissue evidence="6">Whole organism</tissue>
    </source>
</reference>
<feature type="transmembrane region" description="Helical" evidence="4">
    <location>
        <begin position="242"/>
        <end position="263"/>
    </location>
</feature>
<dbReference type="AlphaFoldDB" id="A0A922LA29"/>
<evidence type="ECO:0000256" key="3">
    <source>
        <dbReference type="SAM" id="MobiDB-lite"/>
    </source>
</evidence>
<dbReference type="GO" id="GO:0016560">
    <property type="term" value="P:protein import into peroxisome matrix, docking"/>
    <property type="evidence" value="ECO:0007669"/>
    <property type="project" value="InterPro"/>
</dbReference>
<keyword evidence="4" id="KW-1133">Transmembrane helix</keyword>
<feature type="region of interest" description="Disordered" evidence="3">
    <location>
        <begin position="1"/>
        <end position="28"/>
    </location>
</feature>
<evidence type="ECO:0000313" key="6">
    <source>
        <dbReference type="EMBL" id="KAH9528084.1"/>
    </source>
</evidence>
<dbReference type="Gene3D" id="2.30.30.40">
    <property type="entry name" value="SH3 Domains"/>
    <property type="match status" value="1"/>
</dbReference>
<keyword evidence="4" id="KW-0812">Transmembrane</keyword>
<dbReference type="EMBL" id="ASGP02000001">
    <property type="protein sequence ID" value="KAH9528084.1"/>
    <property type="molecule type" value="Genomic_DNA"/>
</dbReference>
<dbReference type="InterPro" id="IPR001452">
    <property type="entry name" value="SH3_domain"/>
</dbReference>
<dbReference type="InterPro" id="IPR036028">
    <property type="entry name" value="SH3-like_dom_sf"/>
</dbReference>
<dbReference type="InterPro" id="IPR007223">
    <property type="entry name" value="Peroxin-13_N"/>
</dbReference>
<evidence type="ECO:0000259" key="5">
    <source>
        <dbReference type="PROSITE" id="PS50002"/>
    </source>
</evidence>
<organism evidence="6 7">
    <name type="scientific">Dermatophagoides farinae</name>
    <name type="common">American house dust mite</name>
    <dbReference type="NCBI Taxonomy" id="6954"/>
    <lineage>
        <taxon>Eukaryota</taxon>
        <taxon>Metazoa</taxon>
        <taxon>Ecdysozoa</taxon>
        <taxon>Arthropoda</taxon>
        <taxon>Chelicerata</taxon>
        <taxon>Arachnida</taxon>
        <taxon>Acari</taxon>
        <taxon>Acariformes</taxon>
        <taxon>Sarcoptiformes</taxon>
        <taxon>Astigmata</taxon>
        <taxon>Psoroptidia</taxon>
        <taxon>Analgoidea</taxon>
        <taxon>Pyroglyphidae</taxon>
        <taxon>Dermatophagoidinae</taxon>
        <taxon>Dermatophagoides</taxon>
    </lineage>
</organism>
<comment type="caution">
    <text evidence="6">The sequence shown here is derived from an EMBL/GenBank/DDBJ whole genome shotgun (WGS) entry which is preliminary data.</text>
</comment>
<dbReference type="GO" id="GO:0016020">
    <property type="term" value="C:membrane"/>
    <property type="evidence" value="ECO:0007669"/>
    <property type="project" value="InterPro"/>
</dbReference>
<name>A0A922LA29_DERFA</name>
<evidence type="ECO:0000256" key="1">
    <source>
        <dbReference type="ARBA" id="ARBA00022443"/>
    </source>
</evidence>
<dbReference type="Proteomes" id="UP000790347">
    <property type="component" value="Unassembled WGS sequence"/>
</dbReference>
<sequence length="352" mass="40517">MNEKSADVKSNSNENQSESLDSNQFSDSNIIPKELNGLLNLPPVNTNPNNYYYQQQFPYNNYQSGQPVPFYNLSNPNFYQQNGSNHYHPHWNNNSHHRKNLPYQYNNSSMPTIISKMAEDKMKPAFKSIEMILETFNSINMILDSTYSTLYGSFRTITGVADHLIFIRNHLTELALFPRLACTLINLIKWMFKFLGLNHTKLGEMFERQINNDIWREAMSSSNAIKIPVSESSGDDKPHSSLWPVMAFFSLIFGTPYIVWRLLGATGQIPRINQPDWTTKNGRHFVAIGLQNFKARNMNELNFRKGQMLYIKPESLQPDSKWLVACTINEDGKKPVQIGVIPLNLVKLLMNK</sequence>
<accession>A0A922LA29</accession>
<proteinExistence type="predicted"/>
<evidence type="ECO:0000256" key="2">
    <source>
        <dbReference type="PROSITE-ProRule" id="PRU00192"/>
    </source>
</evidence>
<dbReference type="PROSITE" id="PS50002">
    <property type="entry name" value="SH3"/>
    <property type="match status" value="1"/>
</dbReference>
<evidence type="ECO:0000256" key="4">
    <source>
        <dbReference type="SAM" id="Phobius"/>
    </source>
</evidence>
<feature type="domain" description="SH3" evidence="5">
    <location>
        <begin position="282"/>
        <end position="351"/>
    </location>
</feature>
<keyword evidence="1 2" id="KW-0728">SH3 domain</keyword>
<feature type="compositionally biased region" description="Polar residues" evidence="3">
    <location>
        <begin position="8"/>
        <end position="28"/>
    </location>
</feature>